<accession>A0A484NRZ4</accession>
<keyword evidence="3" id="KW-0378">Hydrolase</keyword>
<evidence type="ECO:0000256" key="2">
    <source>
        <dbReference type="ARBA" id="ARBA00022670"/>
    </source>
</evidence>
<dbReference type="PROSITE" id="PS50600">
    <property type="entry name" value="ULP_PROTEASE"/>
    <property type="match status" value="1"/>
</dbReference>
<dbReference type="GO" id="GO:0016926">
    <property type="term" value="P:protein desumoylation"/>
    <property type="evidence" value="ECO:0007669"/>
    <property type="project" value="TreeGrafter"/>
</dbReference>
<feature type="domain" description="Ubiquitin-like protease family profile" evidence="5">
    <location>
        <begin position="1"/>
        <end position="195"/>
    </location>
</feature>
<organism evidence="6 7">
    <name type="scientific">Cuscuta campestris</name>
    <dbReference type="NCBI Taxonomy" id="132261"/>
    <lineage>
        <taxon>Eukaryota</taxon>
        <taxon>Viridiplantae</taxon>
        <taxon>Streptophyta</taxon>
        <taxon>Embryophyta</taxon>
        <taxon>Tracheophyta</taxon>
        <taxon>Spermatophyta</taxon>
        <taxon>Magnoliopsida</taxon>
        <taxon>eudicotyledons</taxon>
        <taxon>Gunneridae</taxon>
        <taxon>Pentapetalae</taxon>
        <taxon>asterids</taxon>
        <taxon>lamiids</taxon>
        <taxon>Solanales</taxon>
        <taxon>Convolvulaceae</taxon>
        <taxon>Cuscuteae</taxon>
        <taxon>Cuscuta</taxon>
        <taxon>Cuscuta subgen. Grammica</taxon>
        <taxon>Cuscuta sect. Cleistogrammica</taxon>
    </lineage>
</organism>
<protein>
    <recommendedName>
        <fullName evidence="5">Ubiquitin-like protease family profile domain-containing protein</fullName>
    </recommendedName>
</protein>
<evidence type="ECO:0000259" key="5">
    <source>
        <dbReference type="PROSITE" id="PS50600"/>
    </source>
</evidence>
<name>A0A484NRZ4_9ASTE</name>
<dbReference type="InterPro" id="IPR038765">
    <property type="entry name" value="Papain-like_cys_pep_sf"/>
</dbReference>
<sequence>MTKTWYYGFFYTHEWMDDVHVTVAFKYLVMKAQEYGLTQPFAVIDSLFVSLLKKEYDNYLGKRKTFDEAALNSLVLKPILGAVPELEGRWAQCDYVYMPINTGNHWILAVLDISEKCIRLYDSNHKGKTICHTKPYLPCLQTLLPKVMDKVEVYKERKMPEMGDDVLGIVNVNDCPQQQDAVSCGVFIVRMAEHLMMGMGVDEVDIAGIESFRKKIATEVLLYANRSAQGAEH</sequence>
<keyword evidence="7" id="KW-1185">Reference proteome</keyword>
<proteinExistence type="inferred from homology"/>
<dbReference type="EMBL" id="OOIL02006863">
    <property type="protein sequence ID" value="VFR03219.1"/>
    <property type="molecule type" value="Genomic_DNA"/>
</dbReference>
<dbReference type="Pfam" id="PF02902">
    <property type="entry name" value="Peptidase_C48"/>
    <property type="match status" value="1"/>
</dbReference>
<keyword evidence="4" id="KW-0788">Thiol protease</keyword>
<dbReference type="GO" id="GO:0016929">
    <property type="term" value="F:deSUMOylase activity"/>
    <property type="evidence" value="ECO:0007669"/>
    <property type="project" value="TreeGrafter"/>
</dbReference>
<dbReference type="GO" id="GO:0006508">
    <property type="term" value="P:proteolysis"/>
    <property type="evidence" value="ECO:0007669"/>
    <property type="project" value="UniProtKB-KW"/>
</dbReference>
<dbReference type="InterPro" id="IPR003653">
    <property type="entry name" value="Peptidase_C48_C"/>
</dbReference>
<comment type="similarity">
    <text evidence="1">Belongs to the peptidase C48 family.</text>
</comment>
<dbReference type="Proteomes" id="UP000595140">
    <property type="component" value="Unassembled WGS sequence"/>
</dbReference>
<dbReference type="OrthoDB" id="1305543at2759"/>
<gene>
    <name evidence="6" type="ORF">CCAM_LOCUS44994</name>
</gene>
<dbReference type="Gene3D" id="3.40.395.10">
    <property type="entry name" value="Adenoviral Proteinase, Chain A"/>
    <property type="match status" value="1"/>
</dbReference>
<dbReference type="PANTHER" id="PTHR12606">
    <property type="entry name" value="SENTRIN/SUMO-SPECIFIC PROTEASE"/>
    <property type="match status" value="1"/>
</dbReference>
<evidence type="ECO:0000313" key="6">
    <source>
        <dbReference type="EMBL" id="VFR03219.1"/>
    </source>
</evidence>
<reference evidence="6 7" key="1">
    <citation type="submission" date="2018-04" db="EMBL/GenBank/DDBJ databases">
        <authorList>
            <person name="Vogel A."/>
        </authorList>
    </citation>
    <scope>NUCLEOTIDE SEQUENCE [LARGE SCALE GENOMIC DNA]</scope>
</reference>
<dbReference type="PANTHER" id="PTHR12606:SF136">
    <property type="entry name" value="ULP1 PROTEASE FAMILY PROTEIN"/>
    <property type="match status" value="1"/>
</dbReference>
<dbReference type="SUPFAM" id="SSF54001">
    <property type="entry name" value="Cysteine proteinases"/>
    <property type="match status" value="1"/>
</dbReference>
<evidence type="ECO:0000256" key="3">
    <source>
        <dbReference type="ARBA" id="ARBA00022801"/>
    </source>
</evidence>
<keyword evidence="2" id="KW-0645">Protease</keyword>
<evidence type="ECO:0000313" key="7">
    <source>
        <dbReference type="Proteomes" id="UP000595140"/>
    </source>
</evidence>
<evidence type="ECO:0000256" key="1">
    <source>
        <dbReference type="ARBA" id="ARBA00005234"/>
    </source>
</evidence>
<dbReference type="AlphaFoldDB" id="A0A484NRZ4"/>
<evidence type="ECO:0000256" key="4">
    <source>
        <dbReference type="ARBA" id="ARBA00022807"/>
    </source>
</evidence>
<dbReference type="GO" id="GO:0005634">
    <property type="term" value="C:nucleus"/>
    <property type="evidence" value="ECO:0007669"/>
    <property type="project" value="TreeGrafter"/>
</dbReference>